<evidence type="ECO:0000256" key="1">
    <source>
        <dbReference type="SAM" id="Phobius"/>
    </source>
</evidence>
<proteinExistence type="predicted"/>
<dbReference type="AlphaFoldDB" id="A0A226DGM6"/>
<feature type="transmembrane region" description="Helical" evidence="1">
    <location>
        <begin position="244"/>
        <end position="265"/>
    </location>
</feature>
<gene>
    <name evidence="2" type="ORF">Fcan01_20434</name>
</gene>
<feature type="transmembrane region" description="Helical" evidence="1">
    <location>
        <begin position="138"/>
        <end position="158"/>
    </location>
</feature>
<evidence type="ECO:0000313" key="2">
    <source>
        <dbReference type="EMBL" id="OXA44705.1"/>
    </source>
</evidence>
<dbReference type="Proteomes" id="UP000198287">
    <property type="component" value="Unassembled WGS sequence"/>
</dbReference>
<organism evidence="2 3">
    <name type="scientific">Folsomia candida</name>
    <name type="common">Springtail</name>
    <dbReference type="NCBI Taxonomy" id="158441"/>
    <lineage>
        <taxon>Eukaryota</taxon>
        <taxon>Metazoa</taxon>
        <taxon>Ecdysozoa</taxon>
        <taxon>Arthropoda</taxon>
        <taxon>Hexapoda</taxon>
        <taxon>Collembola</taxon>
        <taxon>Entomobryomorpha</taxon>
        <taxon>Isotomoidea</taxon>
        <taxon>Isotomidae</taxon>
        <taxon>Proisotominae</taxon>
        <taxon>Folsomia</taxon>
    </lineage>
</organism>
<keyword evidence="3" id="KW-1185">Reference proteome</keyword>
<protein>
    <submittedName>
        <fullName evidence="2">Uncharacterized protein</fullName>
    </submittedName>
</protein>
<feature type="transmembrane region" description="Helical" evidence="1">
    <location>
        <begin position="277"/>
        <end position="297"/>
    </location>
</feature>
<feature type="transmembrane region" description="Helical" evidence="1">
    <location>
        <begin position="51"/>
        <end position="75"/>
    </location>
</feature>
<evidence type="ECO:0000313" key="3">
    <source>
        <dbReference type="Proteomes" id="UP000198287"/>
    </source>
</evidence>
<keyword evidence="1" id="KW-0812">Transmembrane</keyword>
<comment type="caution">
    <text evidence="2">The sequence shown here is derived from an EMBL/GenBank/DDBJ whole genome shotgun (WGS) entry which is preliminary data.</text>
</comment>
<keyword evidence="1" id="KW-1133">Transmembrane helix</keyword>
<reference evidence="2 3" key="1">
    <citation type="submission" date="2015-12" db="EMBL/GenBank/DDBJ databases">
        <title>The genome of Folsomia candida.</title>
        <authorList>
            <person name="Faddeeva A."/>
            <person name="Derks M.F."/>
            <person name="Anvar Y."/>
            <person name="Smit S."/>
            <person name="Van Straalen N."/>
            <person name="Roelofs D."/>
        </authorList>
    </citation>
    <scope>NUCLEOTIDE SEQUENCE [LARGE SCALE GENOMIC DNA]</scope>
    <source>
        <strain evidence="2 3">VU population</strain>
        <tissue evidence="2">Whole body</tissue>
    </source>
</reference>
<sequence length="366" mass="41596">MGDILVPRGMWKLFNIFLKQYQKVSIVPYSFDFWLGRNIVVLLDLPKWKKFLLKASTVWMISHTLLCYCFAILKFTRVEIDVVQGSKNDHQFQELRSFVLFTLSMYSSAMIGVSVTTSFTPSVCSKVLNATIKFEEKFNLFVAAIAVTLNLDPLGYLLPTKWSITFPFARIILLTQYFVETGRSSLGLMIIGFIVMSATIEATSQLHGLVRSSADSFRLRGKTRLIIKLYQELQLWNQFTNESFCYFAIPPIFFFGTALVILVNYGTIRLYDTTPGMIYPLIPFCNAVALIFLVILLPQAARAKENSSKLFSTLRKQFVSKYEKRVAKSLRPIGIACGPVGMISNKWAGKVMEVILNYSVTLLLTF</sequence>
<name>A0A226DGM6_FOLCA</name>
<feature type="transmembrane region" description="Helical" evidence="1">
    <location>
        <begin position="95"/>
        <end position="117"/>
    </location>
</feature>
<keyword evidence="1" id="KW-0472">Membrane</keyword>
<dbReference type="EMBL" id="LNIX01000019">
    <property type="protein sequence ID" value="OXA44705.1"/>
    <property type="molecule type" value="Genomic_DNA"/>
</dbReference>
<feature type="transmembrane region" description="Helical" evidence="1">
    <location>
        <begin position="186"/>
        <end position="210"/>
    </location>
</feature>
<accession>A0A226DGM6</accession>